<dbReference type="AlphaFoldDB" id="A0AAV4VJL6"/>
<comment type="caution">
    <text evidence="1">The sequence shown here is derived from an EMBL/GenBank/DDBJ whole genome shotgun (WGS) entry which is preliminary data.</text>
</comment>
<protein>
    <submittedName>
        <fullName evidence="1">Uncharacterized protein</fullName>
    </submittedName>
</protein>
<keyword evidence="2" id="KW-1185">Reference proteome</keyword>
<gene>
    <name evidence="1" type="ORF">CEXT_457471</name>
</gene>
<proteinExistence type="predicted"/>
<accession>A0AAV4VJL6</accession>
<evidence type="ECO:0000313" key="1">
    <source>
        <dbReference type="EMBL" id="GIY70164.1"/>
    </source>
</evidence>
<dbReference type="Proteomes" id="UP001054945">
    <property type="component" value="Unassembled WGS sequence"/>
</dbReference>
<organism evidence="1 2">
    <name type="scientific">Caerostris extrusa</name>
    <name type="common">Bark spider</name>
    <name type="synonym">Caerostris bankana</name>
    <dbReference type="NCBI Taxonomy" id="172846"/>
    <lineage>
        <taxon>Eukaryota</taxon>
        <taxon>Metazoa</taxon>
        <taxon>Ecdysozoa</taxon>
        <taxon>Arthropoda</taxon>
        <taxon>Chelicerata</taxon>
        <taxon>Arachnida</taxon>
        <taxon>Araneae</taxon>
        <taxon>Araneomorphae</taxon>
        <taxon>Entelegynae</taxon>
        <taxon>Araneoidea</taxon>
        <taxon>Araneidae</taxon>
        <taxon>Caerostris</taxon>
    </lineage>
</organism>
<reference evidence="1 2" key="1">
    <citation type="submission" date="2021-06" db="EMBL/GenBank/DDBJ databases">
        <title>Caerostris extrusa draft genome.</title>
        <authorList>
            <person name="Kono N."/>
            <person name="Arakawa K."/>
        </authorList>
    </citation>
    <scope>NUCLEOTIDE SEQUENCE [LARGE SCALE GENOMIC DNA]</scope>
</reference>
<sequence length="70" mass="8156">MDLTCHRNGRLPRREKEVSEWIGKSEDEMCVHGGMHLGRIKGVKKDNEEVRKQDGKAIYLWLVEIEQGHV</sequence>
<name>A0AAV4VJL6_CAEEX</name>
<evidence type="ECO:0000313" key="2">
    <source>
        <dbReference type="Proteomes" id="UP001054945"/>
    </source>
</evidence>
<dbReference type="EMBL" id="BPLR01014631">
    <property type="protein sequence ID" value="GIY70164.1"/>
    <property type="molecule type" value="Genomic_DNA"/>
</dbReference>